<comment type="subcellular location">
    <subcellularLocation>
        <location evidence="1">Cell membrane</location>
        <topology evidence="1">Multi-pass membrane protein</topology>
    </subcellularLocation>
</comment>
<evidence type="ECO:0000256" key="5">
    <source>
        <dbReference type="ARBA" id="ARBA00022692"/>
    </source>
</evidence>
<dbReference type="InterPro" id="IPR024529">
    <property type="entry name" value="ECF_trnsprt_substrate-spec"/>
</dbReference>
<keyword evidence="4 8" id="KW-1003">Cell membrane</keyword>
<protein>
    <recommendedName>
        <fullName evidence="8">Riboflavin transporter</fullName>
    </recommendedName>
</protein>
<evidence type="ECO:0000313" key="11">
    <source>
        <dbReference type="Proteomes" id="UP000664601"/>
    </source>
</evidence>
<feature type="transmembrane region" description="Helical" evidence="9">
    <location>
        <begin position="45"/>
        <end position="67"/>
    </location>
</feature>
<evidence type="ECO:0000256" key="1">
    <source>
        <dbReference type="ARBA" id="ARBA00004651"/>
    </source>
</evidence>
<dbReference type="EMBL" id="JAFREM010000018">
    <property type="protein sequence ID" value="MBO1306756.1"/>
    <property type="molecule type" value="Genomic_DNA"/>
</dbReference>
<comment type="caution">
    <text evidence="10">The sequence shown here is derived from an EMBL/GenBank/DDBJ whole genome shotgun (WGS) entry which is preliminary data.</text>
</comment>
<keyword evidence="7 8" id="KW-0472">Membrane</keyword>
<evidence type="ECO:0000256" key="9">
    <source>
        <dbReference type="SAM" id="Phobius"/>
    </source>
</evidence>
<dbReference type="Gene3D" id="1.10.1760.20">
    <property type="match status" value="1"/>
</dbReference>
<dbReference type="Proteomes" id="UP000664601">
    <property type="component" value="Unassembled WGS sequence"/>
</dbReference>
<evidence type="ECO:0000313" key="10">
    <source>
        <dbReference type="EMBL" id="MBO1306756.1"/>
    </source>
</evidence>
<dbReference type="PANTHER" id="PTHR38438">
    <property type="entry name" value="RIBOFLAVIN TRANSPORTER RIBU"/>
    <property type="match status" value="1"/>
</dbReference>
<dbReference type="InterPro" id="IPR025720">
    <property type="entry name" value="RibU"/>
</dbReference>
<keyword evidence="3 8" id="KW-0813">Transport</keyword>
<keyword evidence="11" id="KW-1185">Reference proteome</keyword>
<gene>
    <name evidence="10" type="ORF">JZO70_11320</name>
</gene>
<dbReference type="PIRSF" id="PIRSF037778">
    <property type="entry name" value="UCP037778_transp_RibU"/>
    <property type="match status" value="1"/>
</dbReference>
<feature type="transmembrane region" description="Helical" evidence="9">
    <location>
        <begin position="155"/>
        <end position="177"/>
    </location>
</feature>
<evidence type="ECO:0000256" key="6">
    <source>
        <dbReference type="ARBA" id="ARBA00022989"/>
    </source>
</evidence>
<name>A0ABS3LAW6_9ENTE</name>
<comment type="similarity">
    <text evidence="2 8">Belongs to the prokaryotic riboflavin transporter (P-RFT) (TC 2.A.87) family.</text>
</comment>
<evidence type="ECO:0000256" key="3">
    <source>
        <dbReference type="ARBA" id="ARBA00022448"/>
    </source>
</evidence>
<evidence type="ECO:0000256" key="7">
    <source>
        <dbReference type="ARBA" id="ARBA00023136"/>
    </source>
</evidence>
<keyword evidence="5 9" id="KW-0812">Transmembrane</keyword>
<comment type="function">
    <text evidence="8">Probably a riboflavin-binding protein that interacts with the energy-coupling factor (ECF) ABC-transporter complex.</text>
</comment>
<evidence type="ECO:0000256" key="2">
    <source>
        <dbReference type="ARBA" id="ARBA00005540"/>
    </source>
</evidence>
<proteinExistence type="inferred from homology"/>
<accession>A0ABS3LAW6</accession>
<sequence length="198" mass="21704">MKNVRLQKMTAVAVAAAMGLILQFIALPIIPIFPFLKLDFSDIPVLINMFIFGPLTGVATALIRSLLHLVTTGFSIDNLIGDTASFLASSMFTLPIFYLFKQQTTRKKAIGIGLGIFAMTIFMSIANYFVITPLYLKAFGLSAGQMLGMSLGKYVLIGIVPFNLIKGMIVSAVFLVLHAKMLPWLSKKTVLSHHHKPI</sequence>
<dbReference type="PANTHER" id="PTHR38438:SF1">
    <property type="entry name" value="RIBOFLAVIN TRANSPORTER RIBU"/>
    <property type="match status" value="1"/>
</dbReference>
<dbReference type="RefSeq" id="WP_207673685.1">
    <property type="nucleotide sequence ID" value="NZ_JAFREM010000018.1"/>
</dbReference>
<keyword evidence="6 9" id="KW-1133">Transmembrane helix</keyword>
<feature type="transmembrane region" description="Helical" evidence="9">
    <location>
        <begin position="12"/>
        <end position="33"/>
    </location>
</feature>
<reference evidence="10 11" key="1">
    <citation type="submission" date="2021-03" db="EMBL/GenBank/DDBJ databases">
        <title>Enterococcal diversity collection.</title>
        <authorList>
            <person name="Gilmore M.S."/>
            <person name="Schwartzman J."/>
            <person name="Van Tyne D."/>
            <person name="Martin M."/>
            <person name="Earl A.M."/>
            <person name="Manson A.L."/>
            <person name="Straub T."/>
            <person name="Salamzade R."/>
            <person name="Saavedra J."/>
            <person name="Lebreton F."/>
            <person name="Prichula J."/>
            <person name="Schaufler K."/>
            <person name="Gaca A."/>
            <person name="Sgardioli B."/>
            <person name="Wagenaar J."/>
            <person name="Strong T."/>
        </authorList>
    </citation>
    <scope>NUCLEOTIDE SEQUENCE [LARGE SCALE GENOMIC DNA]</scope>
    <source>
        <strain evidence="10 11">669A</strain>
    </source>
</reference>
<feature type="transmembrane region" description="Helical" evidence="9">
    <location>
        <begin position="112"/>
        <end position="135"/>
    </location>
</feature>
<evidence type="ECO:0000256" key="8">
    <source>
        <dbReference type="PIRNR" id="PIRNR037778"/>
    </source>
</evidence>
<organism evidence="10 11">
    <name type="scientific">Candidatus Enterococcus moelleringii</name>
    <dbReference type="NCBI Taxonomy" id="2815325"/>
    <lineage>
        <taxon>Bacteria</taxon>
        <taxon>Bacillati</taxon>
        <taxon>Bacillota</taxon>
        <taxon>Bacilli</taxon>
        <taxon>Lactobacillales</taxon>
        <taxon>Enterococcaceae</taxon>
        <taxon>Enterococcus</taxon>
    </lineage>
</organism>
<evidence type="ECO:0000256" key="4">
    <source>
        <dbReference type="ARBA" id="ARBA00022475"/>
    </source>
</evidence>
<dbReference type="Pfam" id="PF12822">
    <property type="entry name" value="ECF_trnsprt"/>
    <property type="match status" value="1"/>
</dbReference>